<accession>A0A4U2ZVD0</accession>
<sequence>NLTALLVDYGGAKPEIVTRGWMDPQNLNSIKDSTALQPGKDYTFTWDMQPDDYVFKAGHQIGVVLLASDYDYTIRPK</sequence>
<dbReference type="InterPro" id="IPR013736">
    <property type="entry name" value="Xaa-Pro_dipept_C"/>
</dbReference>
<dbReference type="Proteomes" id="UP000305222">
    <property type="component" value="Unassembled WGS sequence"/>
</dbReference>
<dbReference type="EMBL" id="SZON01003751">
    <property type="protein sequence ID" value="TKI78849.1"/>
    <property type="molecule type" value="Genomic_DNA"/>
</dbReference>
<gene>
    <name evidence="2" type="ORF">FC699_36705</name>
</gene>
<evidence type="ECO:0000313" key="2">
    <source>
        <dbReference type="EMBL" id="TKI78849.1"/>
    </source>
</evidence>
<reference evidence="2 3" key="1">
    <citation type="journal article" date="2019" name="Environ. Microbiol.">
        <title>An active ?-lactamase is a part of an orchestrated cell wall stress resistance network of Bacillus subtilis and related rhizosphere species.</title>
        <authorList>
            <person name="Bucher T."/>
            <person name="Keren-Paz A."/>
            <person name="Hausser J."/>
            <person name="Olender T."/>
            <person name="Cytryn E."/>
            <person name="Kolodkin-Gal I."/>
        </authorList>
    </citation>
    <scope>NUCLEOTIDE SEQUENCE [LARGE SCALE GENOMIC DNA]</scope>
    <source>
        <strain evidence="2 3">I5</strain>
    </source>
</reference>
<proteinExistence type="predicted"/>
<dbReference type="InterPro" id="IPR008979">
    <property type="entry name" value="Galactose-bd-like_sf"/>
</dbReference>
<feature type="non-terminal residue" evidence="2">
    <location>
        <position position="77"/>
    </location>
</feature>
<evidence type="ECO:0000313" key="3">
    <source>
        <dbReference type="Proteomes" id="UP000305222"/>
    </source>
</evidence>
<dbReference type="SUPFAM" id="SSF49785">
    <property type="entry name" value="Galactose-binding domain-like"/>
    <property type="match status" value="1"/>
</dbReference>
<name>A0A4U2ZVD0_9BACI</name>
<comment type="caution">
    <text evidence="2">The sequence shown here is derived from an EMBL/GenBank/DDBJ whole genome shotgun (WGS) entry which is preliminary data.</text>
</comment>
<protein>
    <submittedName>
        <fullName evidence="2">Xaa-Pro dipeptidyl-peptidase</fullName>
    </submittedName>
</protein>
<dbReference type="AlphaFoldDB" id="A0A4U2ZVD0"/>
<feature type="non-terminal residue" evidence="2">
    <location>
        <position position="1"/>
    </location>
</feature>
<evidence type="ECO:0000259" key="1">
    <source>
        <dbReference type="Pfam" id="PF08530"/>
    </source>
</evidence>
<dbReference type="Gene3D" id="2.60.120.260">
    <property type="entry name" value="Galactose-binding domain-like"/>
    <property type="match status" value="1"/>
</dbReference>
<feature type="domain" description="Xaa-Pro dipeptidyl-peptidase C-terminal" evidence="1">
    <location>
        <begin position="3"/>
        <end position="76"/>
    </location>
</feature>
<dbReference type="GO" id="GO:0008239">
    <property type="term" value="F:dipeptidyl-peptidase activity"/>
    <property type="evidence" value="ECO:0007669"/>
    <property type="project" value="InterPro"/>
</dbReference>
<dbReference type="Pfam" id="PF08530">
    <property type="entry name" value="PepX_C"/>
    <property type="match status" value="1"/>
</dbReference>
<organism evidence="2 3">
    <name type="scientific">Bacillus wiedmannii</name>
    <dbReference type="NCBI Taxonomy" id="1890302"/>
    <lineage>
        <taxon>Bacteria</taxon>
        <taxon>Bacillati</taxon>
        <taxon>Bacillota</taxon>
        <taxon>Bacilli</taxon>
        <taxon>Bacillales</taxon>
        <taxon>Bacillaceae</taxon>
        <taxon>Bacillus</taxon>
        <taxon>Bacillus cereus group</taxon>
    </lineage>
</organism>